<dbReference type="AlphaFoldDB" id="X0TNQ7"/>
<dbReference type="EMBL" id="BARS01008365">
    <property type="protein sequence ID" value="GAF77740.1"/>
    <property type="molecule type" value="Genomic_DNA"/>
</dbReference>
<comment type="caution">
    <text evidence="1">The sequence shown here is derived from an EMBL/GenBank/DDBJ whole genome shotgun (WGS) entry which is preliminary data.</text>
</comment>
<accession>X0TNQ7</accession>
<sequence length="93" mass="10307">MAKKKNIAGWPVGGRIAFDLGPDKGYEKSGISFPTSDADLDGEIEHKLKMAPGLKRFAKNLTLQLREKYGSDRITGVILNSIGFQMILQKKKE</sequence>
<evidence type="ECO:0000313" key="1">
    <source>
        <dbReference type="EMBL" id="GAF77740.1"/>
    </source>
</evidence>
<protein>
    <submittedName>
        <fullName evidence="1">Uncharacterized protein</fullName>
    </submittedName>
</protein>
<reference evidence="1" key="1">
    <citation type="journal article" date="2014" name="Front. Microbiol.">
        <title>High frequency of phylogenetically diverse reductive dehalogenase-homologous genes in deep subseafloor sedimentary metagenomes.</title>
        <authorList>
            <person name="Kawai M."/>
            <person name="Futagami T."/>
            <person name="Toyoda A."/>
            <person name="Takaki Y."/>
            <person name="Nishi S."/>
            <person name="Hori S."/>
            <person name="Arai W."/>
            <person name="Tsubouchi T."/>
            <person name="Morono Y."/>
            <person name="Uchiyama I."/>
            <person name="Ito T."/>
            <person name="Fujiyama A."/>
            <person name="Inagaki F."/>
            <person name="Takami H."/>
        </authorList>
    </citation>
    <scope>NUCLEOTIDE SEQUENCE</scope>
    <source>
        <strain evidence="1">Expedition CK06-06</strain>
    </source>
</reference>
<gene>
    <name evidence="1" type="ORF">S01H1_15963</name>
</gene>
<name>X0TNQ7_9ZZZZ</name>
<organism evidence="1">
    <name type="scientific">marine sediment metagenome</name>
    <dbReference type="NCBI Taxonomy" id="412755"/>
    <lineage>
        <taxon>unclassified sequences</taxon>
        <taxon>metagenomes</taxon>
        <taxon>ecological metagenomes</taxon>
    </lineage>
</organism>
<proteinExistence type="predicted"/>